<evidence type="ECO:0000313" key="1">
    <source>
        <dbReference type="EMBL" id="SEW25978.1"/>
    </source>
</evidence>
<proteinExistence type="predicted"/>
<reference evidence="2" key="1">
    <citation type="submission" date="2016-10" db="EMBL/GenBank/DDBJ databases">
        <authorList>
            <person name="Varghese N."/>
            <person name="Submissions S."/>
        </authorList>
    </citation>
    <scope>NUCLEOTIDE SEQUENCE [LARGE SCALE GENOMIC DNA]</scope>
    <source>
        <strain evidence="2">CGMCC 1.12402</strain>
    </source>
</reference>
<organism evidence="1 2">
    <name type="scientific">Roseivirga pacifica</name>
    <dbReference type="NCBI Taxonomy" id="1267423"/>
    <lineage>
        <taxon>Bacteria</taxon>
        <taxon>Pseudomonadati</taxon>
        <taxon>Bacteroidota</taxon>
        <taxon>Cytophagia</taxon>
        <taxon>Cytophagales</taxon>
        <taxon>Roseivirgaceae</taxon>
        <taxon>Roseivirga</taxon>
    </lineage>
</organism>
<keyword evidence="2" id="KW-1185">Reference proteome</keyword>
<dbReference type="GeneID" id="99987006"/>
<evidence type="ECO:0000313" key="2">
    <source>
        <dbReference type="Proteomes" id="UP000199437"/>
    </source>
</evidence>
<protein>
    <submittedName>
        <fullName evidence="1">Uncharacterized protein</fullName>
    </submittedName>
</protein>
<dbReference type="OrthoDB" id="979563at2"/>
<dbReference type="EMBL" id="FOIR01000002">
    <property type="protein sequence ID" value="SEW25978.1"/>
    <property type="molecule type" value="Genomic_DNA"/>
</dbReference>
<accession>A0A1I0QG91</accession>
<dbReference type="RefSeq" id="WP_090258729.1">
    <property type="nucleotide sequence ID" value="NZ_FOIR01000002.1"/>
</dbReference>
<dbReference type="AlphaFoldDB" id="A0A1I0QG91"/>
<dbReference type="PROSITE" id="PS51257">
    <property type="entry name" value="PROKAR_LIPOPROTEIN"/>
    <property type="match status" value="1"/>
</dbReference>
<gene>
    <name evidence="1" type="ORF">SAMN05216290_2303</name>
</gene>
<sequence length="136" mass="15941">MKHGLLILLGILFLSSCDLIIVEEPFDPRLNFVGRYEAEEYSETFDEYLYYDVRVTLDDGYYSDIIYLENFYNLNADVQAEVYGNSITIPRQRIGNWLIQGTGHLEYGDLVLTYSVEDLNRPRLPVDFCNTIMYLR</sequence>
<dbReference type="Proteomes" id="UP000199437">
    <property type="component" value="Unassembled WGS sequence"/>
</dbReference>
<dbReference type="STRING" id="1267423.SAMN05216290_2303"/>
<name>A0A1I0QG91_9BACT</name>